<proteinExistence type="predicted"/>
<evidence type="ECO:0000313" key="3">
    <source>
        <dbReference type="EMBL" id="KAF2003675.1"/>
    </source>
</evidence>
<evidence type="ECO:0000313" key="4">
    <source>
        <dbReference type="Proteomes" id="UP000799779"/>
    </source>
</evidence>
<feature type="domain" description="Small ribosomal subunit protein mS35 mitochondrial conserved" evidence="2">
    <location>
        <begin position="188"/>
        <end position="308"/>
    </location>
</feature>
<dbReference type="EMBL" id="ML977571">
    <property type="protein sequence ID" value="KAF2003675.1"/>
    <property type="molecule type" value="Genomic_DNA"/>
</dbReference>
<name>A0A6A5WX50_9PLEO</name>
<evidence type="ECO:0000259" key="2">
    <source>
        <dbReference type="Pfam" id="PF10213"/>
    </source>
</evidence>
<feature type="region of interest" description="Disordered" evidence="1">
    <location>
        <begin position="38"/>
        <end position="77"/>
    </location>
</feature>
<dbReference type="OrthoDB" id="283424at2759"/>
<dbReference type="InterPro" id="IPR039848">
    <property type="entry name" value="Ribosomal_mS35_mt"/>
</dbReference>
<dbReference type="GO" id="GO:0032543">
    <property type="term" value="P:mitochondrial translation"/>
    <property type="evidence" value="ECO:0007669"/>
    <property type="project" value="InterPro"/>
</dbReference>
<evidence type="ECO:0000256" key="1">
    <source>
        <dbReference type="SAM" id="MobiDB-lite"/>
    </source>
</evidence>
<sequence length="370" mass="42117">MASISRRLLLSSSRCPSRISSPSVTARCTAQWIRPLSSTATRYEDAKPPSAKAGKPEKEKRKRGPRSPKNLAARRERFQSQGAEALTSGLRELNPENIDEAIRTGKRGMQFQDSYELRTDEDFEIVEDKSFKSGFWAEGEESLGSDEDYYADDLTSLGHGELEQHRELRHYARLAAWELPLLHDLARPFELPTAATPFRFRYTSYLGERHPAANKVVVEFSPTDIPSLTTPQKSKLIKLAGPRYNPSTDIIKMSCELHTTLPQNKRFLAETIKALLDEVKNGKDSFADVPFDFRHHKPKKRFEFPQEWVLTDERKKYLEEKRKETLKLDDERRQNGELVDGVKVIEMALPYLSPAAAEPVMIAAGGKGRR</sequence>
<dbReference type="Proteomes" id="UP000799779">
    <property type="component" value="Unassembled WGS sequence"/>
</dbReference>
<dbReference type="GO" id="GO:0005763">
    <property type="term" value="C:mitochondrial small ribosomal subunit"/>
    <property type="evidence" value="ECO:0007669"/>
    <property type="project" value="TreeGrafter"/>
</dbReference>
<protein>
    <recommendedName>
        <fullName evidence="2">Small ribosomal subunit protein mS35 mitochondrial conserved domain-containing protein</fullName>
    </recommendedName>
</protein>
<keyword evidence="4" id="KW-1185">Reference proteome</keyword>
<organism evidence="3 4">
    <name type="scientific">Amniculicola lignicola CBS 123094</name>
    <dbReference type="NCBI Taxonomy" id="1392246"/>
    <lineage>
        <taxon>Eukaryota</taxon>
        <taxon>Fungi</taxon>
        <taxon>Dikarya</taxon>
        <taxon>Ascomycota</taxon>
        <taxon>Pezizomycotina</taxon>
        <taxon>Dothideomycetes</taxon>
        <taxon>Pleosporomycetidae</taxon>
        <taxon>Pleosporales</taxon>
        <taxon>Amniculicolaceae</taxon>
        <taxon>Amniculicola</taxon>
    </lineage>
</organism>
<accession>A0A6A5WX50</accession>
<dbReference type="GO" id="GO:0003735">
    <property type="term" value="F:structural constituent of ribosome"/>
    <property type="evidence" value="ECO:0007669"/>
    <property type="project" value="InterPro"/>
</dbReference>
<dbReference type="PANTHER" id="PTHR13490:SF0">
    <property type="entry name" value="SMALL RIBOSOMAL SUBUNIT PROTEIN MS35"/>
    <property type="match status" value="1"/>
</dbReference>
<dbReference type="AlphaFoldDB" id="A0A6A5WX50"/>
<dbReference type="PANTHER" id="PTHR13490">
    <property type="entry name" value="MITOCHONDRIAL 28S RIBOSOMAL PROTEIN S28"/>
    <property type="match status" value="1"/>
</dbReference>
<gene>
    <name evidence="3" type="ORF">P154DRAFT_617577</name>
</gene>
<dbReference type="Pfam" id="PF10213">
    <property type="entry name" value="MRP-S28"/>
    <property type="match status" value="1"/>
</dbReference>
<dbReference type="InterPro" id="IPR019349">
    <property type="entry name" value="Ribosomal_mS35_mit"/>
</dbReference>
<reference evidence="3" key="1">
    <citation type="journal article" date="2020" name="Stud. Mycol.">
        <title>101 Dothideomycetes genomes: a test case for predicting lifestyles and emergence of pathogens.</title>
        <authorList>
            <person name="Haridas S."/>
            <person name="Albert R."/>
            <person name="Binder M."/>
            <person name="Bloem J."/>
            <person name="Labutti K."/>
            <person name="Salamov A."/>
            <person name="Andreopoulos B."/>
            <person name="Baker S."/>
            <person name="Barry K."/>
            <person name="Bills G."/>
            <person name="Bluhm B."/>
            <person name="Cannon C."/>
            <person name="Castanera R."/>
            <person name="Culley D."/>
            <person name="Daum C."/>
            <person name="Ezra D."/>
            <person name="Gonzalez J."/>
            <person name="Henrissat B."/>
            <person name="Kuo A."/>
            <person name="Liang C."/>
            <person name="Lipzen A."/>
            <person name="Lutzoni F."/>
            <person name="Magnuson J."/>
            <person name="Mondo S."/>
            <person name="Nolan M."/>
            <person name="Ohm R."/>
            <person name="Pangilinan J."/>
            <person name="Park H.-J."/>
            <person name="Ramirez L."/>
            <person name="Alfaro M."/>
            <person name="Sun H."/>
            <person name="Tritt A."/>
            <person name="Yoshinaga Y."/>
            <person name="Zwiers L.-H."/>
            <person name="Turgeon B."/>
            <person name="Goodwin S."/>
            <person name="Spatafora J."/>
            <person name="Crous P."/>
            <person name="Grigoriev I."/>
        </authorList>
    </citation>
    <scope>NUCLEOTIDE SEQUENCE</scope>
    <source>
        <strain evidence="3">CBS 123094</strain>
    </source>
</reference>